<dbReference type="Proteomes" id="UP001461498">
    <property type="component" value="Unassembled WGS sequence"/>
</dbReference>
<evidence type="ECO:0000313" key="4">
    <source>
        <dbReference type="EMBL" id="KAK9512069.1"/>
    </source>
</evidence>
<sequence length="139" mass="16205">MKAIISLVMIATLLFCTAYADHKRDDDDDDESMMMSSEEEMMSSNSMLTEDTSEERKKKNAMAQMYMAFMMFKTMISTMFSMLTPIIQFKALGFTAITTIINVLRFLMQLQQFKNSQQQQQQWKTATYAVHHGDDWHSH</sequence>
<keyword evidence="2" id="KW-1133">Transmembrane helix</keyword>
<feature type="region of interest" description="Disordered" evidence="1">
    <location>
        <begin position="25"/>
        <end position="54"/>
    </location>
</feature>
<gene>
    <name evidence="4" type="ORF">O3M35_000578</name>
</gene>
<accession>A0AAW1DP01</accession>
<keyword evidence="2" id="KW-0472">Membrane</keyword>
<reference evidence="4 5" key="1">
    <citation type="submission" date="2022-12" db="EMBL/GenBank/DDBJ databases">
        <title>Chromosome-level genome assembly of true bugs.</title>
        <authorList>
            <person name="Ma L."/>
            <person name="Li H."/>
        </authorList>
    </citation>
    <scope>NUCLEOTIDE SEQUENCE [LARGE SCALE GENOMIC DNA]</scope>
    <source>
        <strain evidence="4">Lab_2022b</strain>
    </source>
</reference>
<dbReference type="EMBL" id="JAPXFL010000001">
    <property type="protein sequence ID" value="KAK9512069.1"/>
    <property type="molecule type" value="Genomic_DNA"/>
</dbReference>
<feature type="signal peptide" evidence="3">
    <location>
        <begin position="1"/>
        <end position="20"/>
    </location>
</feature>
<name>A0AAW1DP01_9HEMI</name>
<keyword evidence="3" id="KW-0732">Signal</keyword>
<feature type="transmembrane region" description="Helical" evidence="2">
    <location>
        <begin position="91"/>
        <end position="108"/>
    </location>
</feature>
<evidence type="ECO:0000256" key="3">
    <source>
        <dbReference type="SAM" id="SignalP"/>
    </source>
</evidence>
<evidence type="ECO:0000313" key="5">
    <source>
        <dbReference type="Proteomes" id="UP001461498"/>
    </source>
</evidence>
<proteinExistence type="predicted"/>
<protein>
    <submittedName>
        <fullName evidence="4">Uncharacterized protein</fullName>
    </submittedName>
</protein>
<evidence type="ECO:0000256" key="1">
    <source>
        <dbReference type="SAM" id="MobiDB-lite"/>
    </source>
</evidence>
<evidence type="ECO:0000256" key="2">
    <source>
        <dbReference type="SAM" id="Phobius"/>
    </source>
</evidence>
<feature type="compositionally biased region" description="Acidic residues" evidence="1">
    <location>
        <begin position="26"/>
        <end position="41"/>
    </location>
</feature>
<feature type="chain" id="PRO_5043587091" evidence="3">
    <location>
        <begin position="21"/>
        <end position="139"/>
    </location>
</feature>
<keyword evidence="5" id="KW-1185">Reference proteome</keyword>
<feature type="transmembrane region" description="Helical" evidence="2">
    <location>
        <begin position="65"/>
        <end position="84"/>
    </location>
</feature>
<comment type="caution">
    <text evidence="4">The sequence shown here is derived from an EMBL/GenBank/DDBJ whole genome shotgun (WGS) entry which is preliminary data.</text>
</comment>
<keyword evidence="2" id="KW-0812">Transmembrane</keyword>
<dbReference type="AlphaFoldDB" id="A0AAW1DP01"/>
<organism evidence="4 5">
    <name type="scientific">Rhynocoris fuscipes</name>
    <dbReference type="NCBI Taxonomy" id="488301"/>
    <lineage>
        <taxon>Eukaryota</taxon>
        <taxon>Metazoa</taxon>
        <taxon>Ecdysozoa</taxon>
        <taxon>Arthropoda</taxon>
        <taxon>Hexapoda</taxon>
        <taxon>Insecta</taxon>
        <taxon>Pterygota</taxon>
        <taxon>Neoptera</taxon>
        <taxon>Paraneoptera</taxon>
        <taxon>Hemiptera</taxon>
        <taxon>Heteroptera</taxon>
        <taxon>Panheteroptera</taxon>
        <taxon>Cimicomorpha</taxon>
        <taxon>Reduviidae</taxon>
        <taxon>Harpactorinae</taxon>
        <taxon>Harpactorini</taxon>
        <taxon>Rhynocoris</taxon>
    </lineage>
</organism>